<protein>
    <recommendedName>
        <fullName evidence="10">RTA1-domain-containing protein</fullName>
    </recommendedName>
</protein>
<feature type="transmembrane region" description="Helical" evidence="6">
    <location>
        <begin position="168"/>
        <end position="191"/>
    </location>
</feature>
<keyword evidence="8" id="KW-1185">Reference proteome</keyword>
<gene>
    <name evidence="7 9" type="ORF">P152DRAFT_377881</name>
</gene>
<feature type="transmembrane region" description="Helical" evidence="6">
    <location>
        <begin position="250"/>
        <end position="270"/>
    </location>
</feature>
<evidence type="ECO:0000256" key="3">
    <source>
        <dbReference type="ARBA" id="ARBA00022989"/>
    </source>
</evidence>
<dbReference type="PANTHER" id="PTHR31465">
    <property type="entry name" value="PROTEIN RTA1-RELATED"/>
    <property type="match status" value="1"/>
</dbReference>
<evidence type="ECO:0000256" key="2">
    <source>
        <dbReference type="ARBA" id="ARBA00022692"/>
    </source>
</evidence>
<evidence type="ECO:0000256" key="4">
    <source>
        <dbReference type="ARBA" id="ARBA00023136"/>
    </source>
</evidence>
<feature type="compositionally biased region" description="Basic residues" evidence="5">
    <location>
        <begin position="301"/>
        <end position="313"/>
    </location>
</feature>
<evidence type="ECO:0000313" key="9">
    <source>
        <dbReference type="RefSeq" id="XP_033533492.1"/>
    </source>
</evidence>
<feature type="non-terminal residue" evidence="7">
    <location>
        <position position="313"/>
    </location>
</feature>
<proteinExistence type="predicted"/>
<evidence type="ECO:0000256" key="1">
    <source>
        <dbReference type="ARBA" id="ARBA00004141"/>
    </source>
</evidence>
<sequence>CTTAVPGRYGEVPPDACNSNYFYDPSFGANIAFAALFGLTSLAHIVEACIFKKRFCWVVIMGSLWEVAAFILRALGAWNQQNLGYLIGGNLFFLLAPLWINAFVYMTGARLIHFLVPEKRISFVKASSISKYFIWLDIFSFLIQGVGGSMLSDTDDTGGTQTTRIGLIVYRVGIGIQELFILGFFAVTIQFHRQTVRLEEMGLVSPNIKWRALTWAMYVVLVLITVRIVFRIVEFSSGVSDDNPLLSHEGFVLCLDALPMVLALLLTNVVHPGMVLRGPESEFTRLTRKEKKALKMEKKEAKKARKEAKKAMK</sequence>
<evidence type="ECO:0000256" key="5">
    <source>
        <dbReference type="SAM" id="MobiDB-lite"/>
    </source>
</evidence>
<organism evidence="7">
    <name type="scientific">Eremomyces bilateralis CBS 781.70</name>
    <dbReference type="NCBI Taxonomy" id="1392243"/>
    <lineage>
        <taxon>Eukaryota</taxon>
        <taxon>Fungi</taxon>
        <taxon>Dikarya</taxon>
        <taxon>Ascomycota</taxon>
        <taxon>Pezizomycotina</taxon>
        <taxon>Dothideomycetes</taxon>
        <taxon>Dothideomycetes incertae sedis</taxon>
        <taxon>Eremomycetales</taxon>
        <taxon>Eremomycetaceae</taxon>
        <taxon>Eremomyces</taxon>
    </lineage>
</organism>
<evidence type="ECO:0000313" key="8">
    <source>
        <dbReference type="Proteomes" id="UP000504638"/>
    </source>
</evidence>
<dbReference type="Proteomes" id="UP000504638">
    <property type="component" value="Unplaced"/>
</dbReference>
<dbReference type="InterPro" id="IPR007568">
    <property type="entry name" value="RTA1"/>
</dbReference>
<evidence type="ECO:0000313" key="7">
    <source>
        <dbReference type="EMBL" id="KAF1811861.1"/>
    </source>
</evidence>
<reference evidence="9" key="2">
    <citation type="submission" date="2020-04" db="EMBL/GenBank/DDBJ databases">
        <authorList>
            <consortium name="NCBI Genome Project"/>
        </authorList>
    </citation>
    <scope>NUCLEOTIDE SEQUENCE</scope>
    <source>
        <strain evidence="9">CBS 781.70</strain>
    </source>
</reference>
<feature type="transmembrane region" description="Helical" evidence="6">
    <location>
        <begin position="84"/>
        <end position="108"/>
    </location>
</feature>
<dbReference type="GeneID" id="54416225"/>
<dbReference type="PANTHER" id="PTHR31465:SF15">
    <property type="entry name" value="LIPID TRANSPORTER ATNI-RELATED"/>
    <property type="match status" value="1"/>
</dbReference>
<feature type="non-terminal residue" evidence="7">
    <location>
        <position position="1"/>
    </location>
</feature>
<name>A0A6G1G1Q9_9PEZI</name>
<dbReference type="Pfam" id="PF04479">
    <property type="entry name" value="RTA1"/>
    <property type="match status" value="1"/>
</dbReference>
<feature type="transmembrane region" description="Helical" evidence="6">
    <location>
        <begin position="27"/>
        <end position="46"/>
    </location>
</feature>
<dbReference type="GO" id="GO:0016020">
    <property type="term" value="C:membrane"/>
    <property type="evidence" value="ECO:0007669"/>
    <property type="project" value="UniProtKB-SubCell"/>
</dbReference>
<feature type="region of interest" description="Disordered" evidence="5">
    <location>
        <begin position="294"/>
        <end position="313"/>
    </location>
</feature>
<feature type="transmembrane region" description="Helical" evidence="6">
    <location>
        <begin position="55"/>
        <end position="78"/>
    </location>
</feature>
<dbReference type="EMBL" id="ML975159">
    <property type="protein sequence ID" value="KAF1811861.1"/>
    <property type="molecule type" value="Genomic_DNA"/>
</dbReference>
<reference evidence="9" key="3">
    <citation type="submission" date="2025-04" db="UniProtKB">
        <authorList>
            <consortium name="RefSeq"/>
        </authorList>
    </citation>
    <scope>IDENTIFICATION</scope>
    <source>
        <strain evidence="9">CBS 781.70</strain>
    </source>
</reference>
<dbReference type="RefSeq" id="XP_033533492.1">
    <property type="nucleotide sequence ID" value="XM_033675655.1"/>
</dbReference>
<dbReference type="OrthoDB" id="5384040at2759"/>
<feature type="transmembrane region" description="Helical" evidence="6">
    <location>
        <begin position="212"/>
        <end position="230"/>
    </location>
</feature>
<evidence type="ECO:0008006" key="10">
    <source>
        <dbReference type="Google" id="ProtNLM"/>
    </source>
</evidence>
<keyword evidence="2 6" id="KW-0812">Transmembrane</keyword>
<evidence type="ECO:0000256" key="6">
    <source>
        <dbReference type="SAM" id="Phobius"/>
    </source>
</evidence>
<feature type="transmembrane region" description="Helical" evidence="6">
    <location>
        <begin position="129"/>
        <end position="148"/>
    </location>
</feature>
<dbReference type="AlphaFoldDB" id="A0A6G1G1Q9"/>
<reference evidence="7 9" key="1">
    <citation type="submission" date="2020-01" db="EMBL/GenBank/DDBJ databases">
        <authorList>
            <consortium name="DOE Joint Genome Institute"/>
            <person name="Haridas S."/>
            <person name="Albert R."/>
            <person name="Binder M."/>
            <person name="Bloem J."/>
            <person name="Labutti K."/>
            <person name="Salamov A."/>
            <person name="Andreopoulos B."/>
            <person name="Baker S.E."/>
            <person name="Barry K."/>
            <person name="Bills G."/>
            <person name="Bluhm B.H."/>
            <person name="Cannon C."/>
            <person name="Castanera R."/>
            <person name="Culley D.E."/>
            <person name="Daum C."/>
            <person name="Ezra D."/>
            <person name="Gonzalez J.B."/>
            <person name="Henrissat B."/>
            <person name="Kuo A."/>
            <person name="Liang C."/>
            <person name="Lipzen A."/>
            <person name="Lutzoni F."/>
            <person name="Magnuson J."/>
            <person name="Mondo S."/>
            <person name="Nolan M."/>
            <person name="Ohm R."/>
            <person name="Pangilinan J."/>
            <person name="Park H.-J."/>
            <person name="Ramirez L."/>
            <person name="Alfaro M."/>
            <person name="Sun H."/>
            <person name="Tritt A."/>
            <person name="Yoshinaga Y."/>
            <person name="Zwiers L.-H."/>
            <person name="Turgeon B.G."/>
            <person name="Goodwin S.B."/>
            <person name="Spatafora J.W."/>
            <person name="Crous P.W."/>
            <person name="Grigoriev I.V."/>
        </authorList>
    </citation>
    <scope>NUCLEOTIDE SEQUENCE</scope>
    <source>
        <strain evidence="7 9">CBS 781.70</strain>
    </source>
</reference>
<keyword evidence="4 6" id="KW-0472">Membrane</keyword>
<accession>A0A6G1G1Q9</accession>
<comment type="subcellular location">
    <subcellularLocation>
        <location evidence="1">Membrane</location>
        <topology evidence="1">Multi-pass membrane protein</topology>
    </subcellularLocation>
</comment>
<keyword evidence="3 6" id="KW-1133">Transmembrane helix</keyword>